<dbReference type="Pfam" id="PF14360">
    <property type="entry name" value="PAP2_C"/>
    <property type="match status" value="1"/>
</dbReference>
<keyword evidence="3" id="KW-0808">Transferase</keyword>
<feature type="domain" description="Sphingomyelin synthase-like" evidence="10">
    <location>
        <begin position="197"/>
        <end position="288"/>
    </location>
</feature>
<dbReference type="AlphaFoldDB" id="K2I0P5"/>
<evidence type="ECO:0000256" key="8">
    <source>
        <dbReference type="ARBA" id="ARBA00023136"/>
    </source>
</evidence>
<accession>K2I0P5</accession>
<dbReference type="Proteomes" id="UP000006769">
    <property type="component" value="Unassembled WGS sequence"/>
</dbReference>
<evidence type="ECO:0000256" key="5">
    <source>
        <dbReference type="ARBA" id="ARBA00022919"/>
    </source>
</evidence>
<dbReference type="InterPro" id="IPR045221">
    <property type="entry name" value="Sphingomyelin_synth-like"/>
</dbReference>
<evidence type="ECO:0000313" key="11">
    <source>
        <dbReference type="EMBL" id="EKE42330.1"/>
    </source>
</evidence>
<dbReference type="PANTHER" id="PTHR21290:SF25">
    <property type="entry name" value="SPHINGOMYELIN SYNTHASE-RELATED PROTEIN 1"/>
    <property type="match status" value="1"/>
</dbReference>
<evidence type="ECO:0000256" key="9">
    <source>
        <dbReference type="SAM" id="Phobius"/>
    </source>
</evidence>
<dbReference type="GO" id="GO:0033188">
    <property type="term" value="F:sphingomyelin synthase activity"/>
    <property type="evidence" value="ECO:0007669"/>
    <property type="project" value="TreeGrafter"/>
</dbReference>
<dbReference type="PANTHER" id="PTHR21290">
    <property type="entry name" value="SPHINGOMYELIN SYNTHETASE"/>
    <property type="match status" value="1"/>
</dbReference>
<keyword evidence="6 9" id="KW-1133">Transmembrane helix</keyword>
<feature type="transmembrane region" description="Helical" evidence="9">
    <location>
        <begin position="114"/>
        <end position="135"/>
    </location>
</feature>
<keyword evidence="7" id="KW-0443">Lipid metabolism</keyword>
<evidence type="ECO:0000256" key="3">
    <source>
        <dbReference type="ARBA" id="ARBA00022679"/>
    </source>
</evidence>
<evidence type="ECO:0000256" key="6">
    <source>
        <dbReference type="ARBA" id="ARBA00022989"/>
    </source>
</evidence>
<dbReference type="GeneID" id="20071511"/>
<keyword evidence="5" id="KW-0746">Sphingolipid metabolism</keyword>
<evidence type="ECO:0000256" key="4">
    <source>
        <dbReference type="ARBA" id="ARBA00022692"/>
    </source>
</evidence>
<keyword evidence="8 9" id="KW-0472">Membrane</keyword>
<dbReference type="GO" id="GO:0005886">
    <property type="term" value="C:plasma membrane"/>
    <property type="evidence" value="ECO:0007669"/>
    <property type="project" value="TreeGrafter"/>
</dbReference>
<dbReference type="GO" id="GO:0047493">
    <property type="term" value="F:ceramide cholinephosphotransferase activity"/>
    <property type="evidence" value="ECO:0007669"/>
    <property type="project" value="TreeGrafter"/>
</dbReference>
<evidence type="ECO:0000313" key="12">
    <source>
        <dbReference type="Proteomes" id="UP000006769"/>
    </source>
</evidence>
<dbReference type="OrthoDB" id="26445at2759"/>
<proteinExistence type="inferred from homology"/>
<keyword evidence="4 9" id="KW-0812">Transmembrane</keyword>
<dbReference type="EMBL" id="JH925501">
    <property type="protein sequence ID" value="EKE42330.1"/>
    <property type="molecule type" value="Genomic_DNA"/>
</dbReference>
<comment type="similarity">
    <text evidence="2">Belongs to the sphingomyelin synthase family.</text>
</comment>
<sequence length="328" mass="39098">MKKKEEELESQIKLVYMNYLQIQYPYCIYEPRGVYSIIDTTKDIIDTIKLPKTWKRYLPVLFGVFWMALCGYWNSVFQVLTQERYTQWLMMHPEVPRRLVLPDFFFKVLPYFKQSWVCDIYIGIFVIFTNIRFLLTPYRSCVIRRYFFLQGTIFLIRSFSIFFTIMPDPSLSTSNVKYNPFIEGFLIMFGIHKTSYDCMFSGHTANIVLCACMWYQYSDSAPIFKLDCLSSWPINSPTGYPLRFTITKAIGWIICIGGILLFCVTHLHYFVDIYIGCIVAFLLFKLYHNYILTIYTRNNIFNAFLRWFEQDAPDIPREVLPIYNSHFE</sequence>
<evidence type="ECO:0000256" key="1">
    <source>
        <dbReference type="ARBA" id="ARBA00004141"/>
    </source>
</evidence>
<feature type="transmembrane region" description="Helical" evidence="9">
    <location>
        <begin position="147"/>
        <end position="166"/>
    </location>
</feature>
<evidence type="ECO:0000256" key="2">
    <source>
        <dbReference type="ARBA" id="ARBA00005441"/>
    </source>
</evidence>
<name>K2I0P5_ENTNP</name>
<reference evidence="11 12" key="1">
    <citation type="submission" date="2011-11" db="EMBL/GenBank/DDBJ databases">
        <authorList>
            <person name="Hannick L."/>
            <person name="Karamycheva S."/>
            <person name="Lorenzi H."/>
            <person name="Caler E."/>
        </authorList>
    </citation>
    <scope>NUCLEOTIDE SEQUENCE [LARGE SCALE GENOMIC DNA]</scope>
    <source>
        <strain evidence="11 12">P19</strain>
    </source>
</reference>
<feature type="transmembrane region" description="Helical" evidence="9">
    <location>
        <begin position="249"/>
        <end position="267"/>
    </location>
</feature>
<dbReference type="OMA" id="ARHAYFI"/>
<organism evidence="11 12">
    <name type="scientific">Entamoeba nuttalli (strain P19)</name>
    <name type="common">Amoeba</name>
    <dbReference type="NCBI Taxonomy" id="1076696"/>
    <lineage>
        <taxon>Eukaryota</taxon>
        <taxon>Amoebozoa</taxon>
        <taxon>Evosea</taxon>
        <taxon>Archamoebae</taxon>
        <taxon>Mastigamoebida</taxon>
        <taxon>Entamoebidae</taxon>
        <taxon>Entamoeba</taxon>
    </lineage>
</organism>
<gene>
    <name evidence="11" type="ORF">ENU1_024690</name>
</gene>
<dbReference type="GO" id="GO:0000139">
    <property type="term" value="C:Golgi membrane"/>
    <property type="evidence" value="ECO:0007669"/>
    <property type="project" value="TreeGrafter"/>
</dbReference>
<feature type="transmembrane region" description="Helical" evidence="9">
    <location>
        <begin position="57"/>
        <end position="80"/>
    </location>
</feature>
<evidence type="ECO:0000256" key="7">
    <source>
        <dbReference type="ARBA" id="ARBA00023098"/>
    </source>
</evidence>
<dbReference type="RefSeq" id="XP_008855337.1">
    <property type="nucleotide sequence ID" value="XM_008857115.1"/>
</dbReference>
<evidence type="ECO:0000259" key="10">
    <source>
        <dbReference type="Pfam" id="PF14360"/>
    </source>
</evidence>
<dbReference type="GO" id="GO:0005789">
    <property type="term" value="C:endoplasmic reticulum membrane"/>
    <property type="evidence" value="ECO:0007669"/>
    <property type="project" value="TreeGrafter"/>
</dbReference>
<feature type="transmembrane region" description="Helical" evidence="9">
    <location>
        <begin position="273"/>
        <end position="292"/>
    </location>
</feature>
<dbReference type="GO" id="GO:0046513">
    <property type="term" value="P:ceramide biosynthetic process"/>
    <property type="evidence" value="ECO:0007669"/>
    <property type="project" value="TreeGrafter"/>
</dbReference>
<protein>
    <submittedName>
        <fullName evidence="11">Membrane-spanning protein, putative</fullName>
    </submittedName>
</protein>
<dbReference type="VEuPathDB" id="AmoebaDB:ENU1_024690"/>
<comment type="subcellular location">
    <subcellularLocation>
        <location evidence="1">Membrane</location>
        <topology evidence="1">Multi-pass membrane protein</topology>
    </subcellularLocation>
</comment>
<dbReference type="InterPro" id="IPR025749">
    <property type="entry name" value="Sphingomyelin_synth-like_dom"/>
</dbReference>